<evidence type="ECO:0000256" key="8">
    <source>
        <dbReference type="ARBA" id="ARBA00023136"/>
    </source>
</evidence>
<feature type="transmembrane region" description="Helical" evidence="9">
    <location>
        <begin position="62"/>
        <end position="81"/>
    </location>
</feature>
<comment type="subcellular location">
    <subcellularLocation>
        <location evidence="1">Membrane</location>
        <topology evidence="1">Multi-pass membrane protein</topology>
    </subcellularLocation>
</comment>
<dbReference type="GO" id="GO:0016020">
    <property type="term" value="C:membrane"/>
    <property type="evidence" value="ECO:0007669"/>
    <property type="project" value="UniProtKB-SubCell"/>
</dbReference>
<protein>
    <submittedName>
        <fullName evidence="10">Uncharacterized protein</fullName>
    </submittedName>
</protein>
<dbReference type="InterPro" id="IPR003663">
    <property type="entry name" value="Sugar/inositol_transpt"/>
</dbReference>
<evidence type="ECO:0000313" key="10">
    <source>
        <dbReference type="EMBL" id="KAF6138516.1"/>
    </source>
</evidence>
<keyword evidence="8 9" id="KW-0472">Membrane</keyword>
<evidence type="ECO:0000256" key="2">
    <source>
        <dbReference type="ARBA" id="ARBA00010992"/>
    </source>
</evidence>
<reference evidence="10 11" key="1">
    <citation type="journal article" date="2020" name="IScience">
        <title>Genome Sequencing of the Endangered Kingdonia uniflora (Circaeasteraceae, Ranunculales) Reveals Potential Mechanisms of Evolutionary Specialization.</title>
        <authorList>
            <person name="Sun Y."/>
            <person name="Deng T."/>
            <person name="Zhang A."/>
            <person name="Moore M.J."/>
            <person name="Landis J.B."/>
            <person name="Lin N."/>
            <person name="Zhang H."/>
            <person name="Zhang X."/>
            <person name="Huang J."/>
            <person name="Zhang X."/>
            <person name="Sun H."/>
            <person name="Wang H."/>
        </authorList>
    </citation>
    <scope>NUCLEOTIDE SEQUENCE [LARGE SCALE GENOMIC DNA]</scope>
    <source>
        <strain evidence="10">TB1705</strain>
        <tissue evidence="10">Leaf</tissue>
    </source>
</reference>
<evidence type="ECO:0000256" key="3">
    <source>
        <dbReference type="ARBA" id="ARBA00022448"/>
    </source>
</evidence>
<evidence type="ECO:0000256" key="4">
    <source>
        <dbReference type="ARBA" id="ARBA00022597"/>
    </source>
</evidence>
<dbReference type="InterPro" id="IPR045262">
    <property type="entry name" value="STP/PLT_plant"/>
</dbReference>
<keyword evidence="3" id="KW-0813">Transport</keyword>
<evidence type="ECO:0000256" key="7">
    <source>
        <dbReference type="ARBA" id="ARBA00022989"/>
    </source>
</evidence>
<dbReference type="PANTHER" id="PTHR23500">
    <property type="entry name" value="SOLUTE CARRIER FAMILY 2, FACILITATED GLUCOSE TRANSPORTER"/>
    <property type="match status" value="1"/>
</dbReference>
<sequence length="114" mass="13399">MVIYTCIFVVGFAWSWGPLGWLVPSEIFSLKIQSTAQIINISVNIFFTFLIVQVFLHMLCLFKFGLFFFFTAFTVMMSYLYTSSYQKPKVFQLKRCRKYGNSTSTRSNLFLMIF</sequence>
<keyword evidence="4" id="KW-0762">Sugar transport</keyword>
<feature type="transmembrane region" description="Helical" evidence="9">
    <location>
        <begin position="6"/>
        <end position="23"/>
    </location>
</feature>
<dbReference type="PANTHER" id="PTHR23500:SF574">
    <property type="entry name" value="SUGAR TRANSPORT PROTEIN 1"/>
    <property type="match status" value="1"/>
</dbReference>
<keyword evidence="11" id="KW-1185">Reference proteome</keyword>
<keyword evidence="7 9" id="KW-1133">Transmembrane helix</keyword>
<dbReference type="PRINTS" id="PR00171">
    <property type="entry name" value="SUGRTRNSPORT"/>
</dbReference>
<proteinExistence type="inferred from homology"/>
<evidence type="ECO:0000256" key="1">
    <source>
        <dbReference type="ARBA" id="ARBA00004141"/>
    </source>
</evidence>
<dbReference type="Gene3D" id="1.20.1250.20">
    <property type="entry name" value="MFS general substrate transporter like domains"/>
    <property type="match status" value="1"/>
</dbReference>
<dbReference type="GO" id="GO:0015293">
    <property type="term" value="F:symporter activity"/>
    <property type="evidence" value="ECO:0007669"/>
    <property type="project" value="UniProtKB-KW"/>
</dbReference>
<organism evidence="10 11">
    <name type="scientific">Kingdonia uniflora</name>
    <dbReference type="NCBI Taxonomy" id="39325"/>
    <lineage>
        <taxon>Eukaryota</taxon>
        <taxon>Viridiplantae</taxon>
        <taxon>Streptophyta</taxon>
        <taxon>Embryophyta</taxon>
        <taxon>Tracheophyta</taxon>
        <taxon>Spermatophyta</taxon>
        <taxon>Magnoliopsida</taxon>
        <taxon>Ranunculales</taxon>
        <taxon>Circaeasteraceae</taxon>
        <taxon>Kingdonia</taxon>
    </lineage>
</organism>
<dbReference type="InterPro" id="IPR036259">
    <property type="entry name" value="MFS_trans_sf"/>
</dbReference>
<evidence type="ECO:0000313" key="11">
    <source>
        <dbReference type="Proteomes" id="UP000541444"/>
    </source>
</evidence>
<name>A0A7J7L798_9MAGN</name>
<dbReference type="Proteomes" id="UP000541444">
    <property type="component" value="Unassembled WGS sequence"/>
</dbReference>
<dbReference type="EMBL" id="JACGCM010002569">
    <property type="protein sequence ID" value="KAF6138516.1"/>
    <property type="molecule type" value="Genomic_DNA"/>
</dbReference>
<dbReference type="InterPro" id="IPR005828">
    <property type="entry name" value="MFS_sugar_transport-like"/>
</dbReference>
<dbReference type="OrthoDB" id="5296287at2759"/>
<comment type="similarity">
    <text evidence="2">Belongs to the major facilitator superfamily. Sugar transporter (TC 2.A.1.1) family.</text>
</comment>
<evidence type="ECO:0000256" key="9">
    <source>
        <dbReference type="SAM" id="Phobius"/>
    </source>
</evidence>
<dbReference type="Pfam" id="PF00083">
    <property type="entry name" value="Sugar_tr"/>
    <property type="match status" value="1"/>
</dbReference>
<keyword evidence="5 9" id="KW-0812">Transmembrane</keyword>
<keyword evidence="6" id="KW-0769">Symport</keyword>
<dbReference type="GO" id="GO:0015144">
    <property type="term" value="F:carbohydrate transmembrane transporter activity"/>
    <property type="evidence" value="ECO:0007669"/>
    <property type="project" value="InterPro"/>
</dbReference>
<comment type="caution">
    <text evidence="10">The sequence shown here is derived from an EMBL/GenBank/DDBJ whole genome shotgun (WGS) entry which is preliminary data.</text>
</comment>
<accession>A0A7J7L798</accession>
<feature type="transmembrane region" description="Helical" evidence="9">
    <location>
        <begin position="35"/>
        <end position="56"/>
    </location>
</feature>
<evidence type="ECO:0000256" key="5">
    <source>
        <dbReference type="ARBA" id="ARBA00022692"/>
    </source>
</evidence>
<evidence type="ECO:0000256" key="6">
    <source>
        <dbReference type="ARBA" id="ARBA00022847"/>
    </source>
</evidence>
<gene>
    <name evidence="10" type="ORF">GIB67_022550</name>
</gene>
<dbReference type="AlphaFoldDB" id="A0A7J7L798"/>